<dbReference type="Proteomes" id="UP001431783">
    <property type="component" value="Unassembled WGS sequence"/>
</dbReference>
<proteinExistence type="predicted"/>
<sequence length="114" mass="12960">MFYINSAEGYHIITDFVSVDVHPTPEERSATNEISGGTQSGSATVNNPVIQQRRLVNSKISEKFPEKFLLTEITLLIIHLILWIRLLQGRKLLPLLKFSDKRLPPPQLCLYTSL</sequence>
<evidence type="ECO:0000256" key="1">
    <source>
        <dbReference type="SAM" id="Phobius"/>
    </source>
</evidence>
<keyword evidence="1" id="KW-0812">Transmembrane</keyword>
<reference evidence="2 3" key="1">
    <citation type="submission" date="2023-03" db="EMBL/GenBank/DDBJ databases">
        <title>Genome insight into feeding habits of ladybird beetles.</title>
        <authorList>
            <person name="Li H.-S."/>
            <person name="Huang Y.-H."/>
            <person name="Pang H."/>
        </authorList>
    </citation>
    <scope>NUCLEOTIDE SEQUENCE [LARGE SCALE GENOMIC DNA]</scope>
    <source>
        <strain evidence="2">SYSU_2023b</strain>
        <tissue evidence="2">Whole body</tissue>
    </source>
</reference>
<evidence type="ECO:0000313" key="3">
    <source>
        <dbReference type="Proteomes" id="UP001431783"/>
    </source>
</evidence>
<gene>
    <name evidence="2" type="ORF">WA026_002957</name>
</gene>
<dbReference type="AlphaFoldDB" id="A0AAW1TNA6"/>
<keyword evidence="1" id="KW-0472">Membrane</keyword>
<accession>A0AAW1TNA6</accession>
<keyword evidence="1" id="KW-1133">Transmembrane helix</keyword>
<organism evidence="2 3">
    <name type="scientific">Henosepilachna vigintioctopunctata</name>
    <dbReference type="NCBI Taxonomy" id="420089"/>
    <lineage>
        <taxon>Eukaryota</taxon>
        <taxon>Metazoa</taxon>
        <taxon>Ecdysozoa</taxon>
        <taxon>Arthropoda</taxon>
        <taxon>Hexapoda</taxon>
        <taxon>Insecta</taxon>
        <taxon>Pterygota</taxon>
        <taxon>Neoptera</taxon>
        <taxon>Endopterygota</taxon>
        <taxon>Coleoptera</taxon>
        <taxon>Polyphaga</taxon>
        <taxon>Cucujiformia</taxon>
        <taxon>Coccinelloidea</taxon>
        <taxon>Coccinellidae</taxon>
        <taxon>Epilachninae</taxon>
        <taxon>Epilachnini</taxon>
        <taxon>Henosepilachna</taxon>
    </lineage>
</organism>
<dbReference type="EMBL" id="JARQZJ010000001">
    <property type="protein sequence ID" value="KAK9869206.1"/>
    <property type="molecule type" value="Genomic_DNA"/>
</dbReference>
<protein>
    <submittedName>
        <fullName evidence="2">Uncharacterized protein</fullName>
    </submittedName>
</protein>
<evidence type="ECO:0000313" key="2">
    <source>
        <dbReference type="EMBL" id="KAK9869206.1"/>
    </source>
</evidence>
<name>A0AAW1TNA6_9CUCU</name>
<comment type="caution">
    <text evidence="2">The sequence shown here is derived from an EMBL/GenBank/DDBJ whole genome shotgun (WGS) entry which is preliminary data.</text>
</comment>
<feature type="transmembrane region" description="Helical" evidence="1">
    <location>
        <begin position="68"/>
        <end position="87"/>
    </location>
</feature>
<keyword evidence="3" id="KW-1185">Reference proteome</keyword>